<dbReference type="Gene3D" id="2.60.120.1440">
    <property type="match status" value="1"/>
</dbReference>
<dbReference type="InterPro" id="IPR012373">
    <property type="entry name" value="Ferrdict_sens_TM"/>
</dbReference>
<sequence>MNELSNLLELVEKGMASARDYQRIRELINNDESGELIEQLHAFHSREVDHPYDHAYWDQAVKEILQVDKVAPKRHFITYRWLRYAAAILAIIGSTTYLLYHQKPTNNIAINVPQDIQPGGNKATLTLGNGTTIVLDSAANGSLAQQGNTKIVKVDAGALSYNSGVNPGEVLYNTIRTPKGGQYQIILADGSKVWLNAESSIRFPTAFLGKDRRVTVTGEVYMEIAKNAAQPFSVQAGANTIAVLGTSFNINAYTDEAVVSTTLIDGAVRVNGNILKPGQQARISKAGDLQLVNNADVSQAIAWKNGLFSFTDADLPTVMRQLSRWYNIEVVYEGNVPVRAFNGEIGRGLTFTQVMKVLSKTHVNYKLENGNRVIIYP</sequence>
<dbReference type="PIRSF" id="PIRSF018266">
    <property type="entry name" value="FecR"/>
    <property type="match status" value="1"/>
</dbReference>
<organism evidence="3 4">
    <name type="scientific">Chitinophaga oryziterrae</name>
    <dbReference type="NCBI Taxonomy" id="1031224"/>
    <lineage>
        <taxon>Bacteria</taxon>
        <taxon>Pseudomonadati</taxon>
        <taxon>Bacteroidota</taxon>
        <taxon>Chitinophagia</taxon>
        <taxon>Chitinophagales</taxon>
        <taxon>Chitinophagaceae</taxon>
        <taxon>Chitinophaga</taxon>
    </lineage>
</organism>
<evidence type="ECO:0000313" key="4">
    <source>
        <dbReference type="Proteomes" id="UP000468388"/>
    </source>
</evidence>
<dbReference type="Pfam" id="PF16344">
    <property type="entry name" value="FecR_C"/>
    <property type="match status" value="1"/>
</dbReference>
<protein>
    <submittedName>
        <fullName evidence="3">DUF4974 domain-containing protein</fullName>
    </submittedName>
</protein>
<comment type="caution">
    <text evidence="3">The sequence shown here is derived from an EMBL/GenBank/DDBJ whole genome shotgun (WGS) entry which is preliminary data.</text>
</comment>
<dbReference type="InterPro" id="IPR032508">
    <property type="entry name" value="FecR_C"/>
</dbReference>
<dbReference type="AlphaFoldDB" id="A0A6N8JIM0"/>
<accession>A0A6N8JIM0</accession>
<dbReference type="Gene3D" id="3.55.50.30">
    <property type="match status" value="1"/>
</dbReference>
<evidence type="ECO:0000259" key="2">
    <source>
        <dbReference type="Pfam" id="PF16344"/>
    </source>
</evidence>
<reference evidence="3 4" key="1">
    <citation type="submission" date="2019-12" db="EMBL/GenBank/DDBJ databases">
        <title>The draft genomic sequence of strain Chitinophaga oryziterrae JCM 16595.</title>
        <authorList>
            <person name="Zhang X."/>
        </authorList>
    </citation>
    <scope>NUCLEOTIDE SEQUENCE [LARGE SCALE GENOMIC DNA]</scope>
    <source>
        <strain evidence="3 4">JCM 16595</strain>
    </source>
</reference>
<dbReference type="OrthoDB" id="622631at2"/>
<proteinExistence type="predicted"/>
<dbReference type="Pfam" id="PF04773">
    <property type="entry name" value="FecR"/>
    <property type="match status" value="1"/>
</dbReference>
<keyword evidence="4" id="KW-1185">Reference proteome</keyword>
<name>A0A6N8JIM0_9BACT</name>
<feature type="domain" description="Protein FecR C-terminal" evidence="2">
    <location>
        <begin position="308"/>
        <end position="375"/>
    </location>
</feature>
<dbReference type="PANTHER" id="PTHR30273:SF2">
    <property type="entry name" value="PROTEIN FECR"/>
    <property type="match status" value="1"/>
</dbReference>
<dbReference type="GO" id="GO:0016989">
    <property type="term" value="F:sigma factor antagonist activity"/>
    <property type="evidence" value="ECO:0007669"/>
    <property type="project" value="TreeGrafter"/>
</dbReference>
<gene>
    <name evidence="3" type="ORF">GO495_25580</name>
</gene>
<dbReference type="RefSeq" id="WP_157302797.1">
    <property type="nucleotide sequence ID" value="NZ_BAAAZB010000001.1"/>
</dbReference>
<dbReference type="PANTHER" id="PTHR30273">
    <property type="entry name" value="PERIPLASMIC SIGNAL SENSOR AND SIGMA FACTOR ACTIVATOR FECR-RELATED"/>
    <property type="match status" value="1"/>
</dbReference>
<evidence type="ECO:0000259" key="1">
    <source>
        <dbReference type="Pfam" id="PF04773"/>
    </source>
</evidence>
<dbReference type="InterPro" id="IPR006860">
    <property type="entry name" value="FecR"/>
</dbReference>
<dbReference type="EMBL" id="WRXO01000009">
    <property type="protein sequence ID" value="MVT43992.1"/>
    <property type="molecule type" value="Genomic_DNA"/>
</dbReference>
<feature type="domain" description="FecR protein" evidence="1">
    <location>
        <begin position="174"/>
        <end position="269"/>
    </location>
</feature>
<dbReference type="Proteomes" id="UP000468388">
    <property type="component" value="Unassembled WGS sequence"/>
</dbReference>
<evidence type="ECO:0000313" key="3">
    <source>
        <dbReference type="EMBL" id="MVT43992.1"/>
    </source>
</evidence>